<dbReference type="GO" id="GO:1990527">
    <property type="term" value="C:Tec1p-Ste12p-Dig1p complex"/>
    <property type="evidence" value="ECO:0007669"/>
    <property type="project" value="TreeGrafter"/>
</dbReference>
<evidence type="ECO:0000256" key="5">
    <source>
        <dbReference type="ARBA" id="ARBA00022833"/>
    </source>
</evidence>
<reference evidence="10 11" key="1">
    <citation type="submission" date="2017-10" db="EMBL/GenBank/DDBJ databases">
        <title>A novel species of cold-tolerant Malassezia isolated from bats.</title>
        <authorList>
            <person name="Lorch J.M."/>
            <person name="Palmer J.M."/>
            <person name="Vanderwolf K.J."/>
            <person name="Schmidt K.Z."/>
            <person name="Verant M.L."/>
            <person name="Weller T.J."/>
            <person name="Blehert D.S."/>
        </authorList>
    </citation>
    <scope>NUCLEOTIDE SEQUENCE [LARGE SCALE GENOMIC DNA]</scope>
    <source>
        <strain evidence="10 11">NWHC:44797-103</strain>
    </source>
</reference>
<dbReference type="PROSITE" id="PS00028">
    <property type="entry name" value="ZINC_FINGER_C2H2_1"/>
    <property type="match status" value="1"/>
</dbReference>
<comment type="subcellular location">
    <subcellularLocation>
        <location evidence="1">Nucleus</location>
    </subcellularLocation>
</comment>
<feature type="compositionally biased region" description="Low complexity" evidence="8">
    <location>
        <begin position="539"/>
        <end position="576"/>
    </location>
</feature>
<dbReference type="PANTHER" id="PTHR47427:SF2">
    <property type="entry name" value="C2H2-TYPE DOMAIN-CONTAINING PROTEIN"/>
    <property type="match status" value="1"/>
</dbReference>
<dbReference type="SUPFAM" id="SSF57667">
    <property type="entry name" value="beta-beta-alpha zinc fingers"/>
    <property type="match status" value="1"/>
</dbReference>
<dbReference type="InterPro" id="IPR013087">
    <property type="entry name" value="Znf_C2H2_type"/>
</dbReference>
<keyword evidence="4 7" id="KW-0863">Zinc-finger</keyword>
<dbReference type="STRING" id="2020962.A0A2N1J9G3"/>
<evidence type="ECO:0000256" key="1">
    <source>
        <dbReference type="ARBA" id="ARBA00004123"/>
    </source>
</evidence>
<dbReference type="Proteomes" id="UP000232875">
    <property type="component" value="Unassembled WGS sequence"/>
</dbReference>
<dbReference type="GO" id="GO:0000981">
    <property type="term" value="F:DNA-binding transcription factor activity, RNA polymerase II-specific"/>
    <property type="evidence" value="ECO:0007669"/>
    <property type="project" value="UniProtKB-ARBA"/>
</dbReference>
<keyword evidence="6" id="KW-0539">Nucleus</keyword>
<dbReference type="SMART" id="SM00355">
    <property type="entry name" value="ZnF_C2H2"/>
    <property type="match status" value="2"/>
</dbReference>
<dbReference type="InterPro" id="IPR052127">
    <property type="entry name" value="STE12_transcription_factor"/>
</dbReference>
<feature type="domain" description="C2H2-type" evidence="9">
    <location>
        <begin position="465"/>
        <end position="491"/>
    </location>
</feature>
<feature type="region of interest" description="Disordered" evidence="8">
    <location>
        <begin position="534"/>
        <end position="585"/>
    </location>
</feature>
<dbReference type="EMBL" id="KZ454992">
    <property type="protein sequence ID" value="PKI83199.1"/>
    <property type="molecule type" value="Genomic_DNA"/>
</dbReference>
<evidence type="ECO:0000256" key="3">
    <source>
        <dbReference type="ARBA" id="ARBA00022737"/>
    </source>
</evidence>
<evidence type="ECO:0000256" key="4">
    <source>
        <dbReference type="ARBA" id="ARBA00022771"/>
    </source>
</evidence>
<dbReference type="AlphaFoldDB" id="A0A2N1J9G3"/>
<dbReference type="Pfam" id="PF00096">
    <property type="entry name" value="zf-C2H2"/>
    <property type="match status" value="1"/>
</dbReference>
<evidence type="ECO:0000256" key="6">
    <source>
        <dbReference type="ARBA" id="ARBA00023242"/>
    </source>
</evidence>
<protein>
    <recommendedName>
        <fullName evidence="9">C2H2-type domain-containing protein</fullName>
    </recommendedName>
</protein>
<feature type="domain" description="C2H2-type" evidence="9">
    <location>
        <begin position="492"/>
        <end position="521"/>
    </location>
</feature>
<feature type="compositionally biased region" description="Polar residues" evidence="8">
    <location>
        <begin position="208"/>
        <end position="220"/>
    </location>
</feature>
<dbReference type="FunFam" id="3.30.160.60:FF:004170">
    <property type="match status" value="1"/>
</dbReference>
<gene>
    <name evidence="10" type="ORF">MVES_003076</name>
</gene>
<dbReference type="PROSITE" id="PS50157">
    <property type="entry name" value="ZINC_FINGER_C2H2_2"/>
    <property type="match status" value="2"/>
</dbReference>
<feature type="region of interest" description="Disordered" evidence="8">
    <location>
        <begin position="208"/>
        <end position="233"/>
    </location>
</feature>
<dbReference type="GO" id="GO:0005634">
    <property type="term" value="C:nucleus"/>
    <property type="evidence" value="ECO:0007669"/>
    <property type="project" value="UniProtKB-SubCell"/>
</dbReference>
<feature type="region of interest" description="Disordered" evidence="8">
    <location>
        <begin position="56"/>
        <end position="170"/>
    </location>
</feature>
<keyword evidence="5" id="KW-0862">Zinc</keyword>
<keyword evidence="11" id="KW-1185">Reference proteome</keyword>
<dbReference type="GO" id="GO:0008270">
    <property type="term" value="F:zinc ion binding"/>
    <property type="evidence" value="ECO:0007669"/>
    <property type="project" value="UniProtKB-KW"/>
</dbReference>
<proteinExistence type="predicted"/>
<feature type="compositionally biased region" description="Low complexity" evidence="8">
    <location>
        <begin position="135"/>
        <end position="144"/>
    </location>
</feature>
<dbReference type="GO" id="GO:0000978">
    <property type="term" value="F:RNA polymerase II cis-regulatory region sequence-specific DNA binding"/>
    <property type="evidence" value="ECO:0007669"/>
    <property type="project" value="UniProtKB-ARBA"/>
</dbReference>
<dbReference type="Gene3D" id="3.30.160.60">
    <property type="entry name" value="Classic Zinc Finger"/>
    <property type="match status" value="2"/>
</dbReference>
<dbReference type="GO" id="GO:1990526">
    <property type="term" value="C:Ste12p-Dig1p-Dig2p complex"/>
    <property type="evidence" value="ECO:0007669"/>
    <property type="project" value="TreeGrafter"/>
</dbReference>
<evidence type="ECO:0000313" key="11">
    <source>
        <dbReference type="Proteomes" id="UP000232875"/>
    </source>
</evidence>
<evidence type="ECO:0000256" key="7">
    <source>
        <dbReference type="PROSITE-ProRule" id="PRU00042"/>
    </source>
</evidence>
<dbReference type="InterPro" id="IPR036236">
    <property type="entry name" value="Znf_C2H2_sf"/>
</dbReference>
<accession>A0A2N1J9G3</accession>
<dbReference type="PANTHER" id="PTHR47427">
    <property type="entry name" value="PROTEIN STE12"/>
    <property type="match status" value="1"/>
</dbReference>
<dbReference type="OrthoDB" id="654211at2759"/>
<feature type="compositionally biased region" description="Polar residues" evidence="8">
    <location>
        <begin position="106"/>
        <end position="115"/>
    </location>
</feature>
<sequence>MKPHHDPLLYFQPGRSISGSYLTDTAAQTPPMRDPYMIPLLLHLGLDSVDAEEQYALDADSSPQDADTSTDGPMLFRELRPGMEDPTWGESDLFSAELDGPVSGLSLDTPSQHTSPAKEGLPSDLSAHPSLLGSPVPRTPIRQRTPPPSATTPPQPLLVSPDDKTPVPSDSALLFELGPHSLPPMTPTASQATPTSRGAFFPTHRSGASISSTMSNSTPEYGSAPSIASSADLRSPNFPIDHLSMSPHRMPTSLSGNDMHTLMHQQFSPQQHFLRSGSMVLGEPFSTPEQYTTSLGNTPSMPNLALYGEAFHGKSMSRINSAPPVHAQLPWGPHELYNDPVNTSPSAAGRTLPLSSIALARKQYTPYAKAHGAILYGSPSEIDGCFSPTMPSSKSMNAISSPENMSPVPVDARRASLISHSVSMPGDQMAAMLEYDAVQPPSQRIVRTRVGAAPPLVVSSADKMHVCHCGRRFKRMEHLKRHNRTHTQERPHRCPVENCAKSFGRSDNLAQHIKTHYKGTPSALGRSRLHAFPSDTQERAQAQAQQREALGTPASAASVSAASAAAAAAASASASARTDAPKQSA</sequence>
<dbReference type="FunFam" id="3.30.160.60:FF:000072">
    <property type="entry name" value="zinc finger protein 143 isoform X1"/>
    <property type="match status" value="1"/>
</dbReference>
<evidence type="ECO:0000256" key="8">
    <source>
        <dbReference type="SAM" id="MobiDB-lite"/>
    </source>
</evidence>
<evidence type="ECO:0000313" key="10">
    <source>
        <dbReference type="EMBL" id="PKI83199.1"/>
    </source>
</evidence>
<evidence type="ECO:0000259" key="9">
    <source>
        <dbReference type="PROSITE" id="PS50157"/>
    </source>
</evidence>
<evidence type="ECO:0000256" key="2">
    <source>
        <dbReference type="ARBA" id="ARBA00022723"/>
    </source>
</evidence>
<feature type="compositionally biased region" description="Polar residues" evidence="8">
    <location>
        <begin position="61"/>
        <end position="71"/>
    </location>
</feature>
<keyword evidence="2" id="KW-0479">Metal-binding</keyword>
<keyword evidence="3" id="KW-0677">Repeat</keyword>
<organism evidence="10 11">
    <name type="scientific">Malassezia vespertilionis</name>
    <dbReference type="NCBI Taxonomy" id="2020962"/>
    <lineage>
        <taxon>Eukaryota</taxon>
        <taxon>Fungi</taxon>
        <taxon>Dikarya</taxon>
        <taxon>Basidiomycota</taxon>
        <taxon>Ustilaginomycotina</taxon>
        <taxon>Malasseziomycetes</taxon>
        <taxon>Malasseziales</taxon>
        <taxon>Malasseziaceae</taxon>
        <taxon>Malassezia</taxon>
    </lineage>
</organism>
<name>A0A2N1J9G3_9BASI</name>
<feature type="compositionally biased region" description="Pro residues" evidence="8">
    <location>
        <begin position="145"/>
        <end position="156"/>
    </location>
</feature>